<dbReference type="Ensembl" id="ENSNPET00000015476.1">
    <property type="protein sequence ID" value="ENSNPEP00000015103.1"/>
    <property type="gene ID" value="ENSNPEG00000011248.1"/>
</dbReference>
<dbReference type="Gene3D" id="3.40.190.10">
    <property type="entry name" value="Periplasmic binding protein-like II"/>
    <property type="match status" value="2"/>
</dbReference>
<dbReference type="SMART" id="SM00079">
    <property type="entry name" value="PBPe"/>
    <property type="match status" value="1"/>
</dbReference>
<feature type="disulfide bond" evidence="26">
    <location>
        <begin position="748"/>
        <end position="802"/>
    </location>
</feature>
<evidence type="ECO:0000256" key="28">
    <source>
        <dbReference type="SAM" id="MobiDB-lite"/>
    </source>
</evidence>
<comment type="subunit">
    <text evidence="23">Heterotetramer. Forms heterotetrameric channels composed of two GluN1/zeta subunits (GRIN1), and two identical GluN3 subunits (GRIN3A or GRIN3B) (in vitro). Can also form heterotetrameric channels that contain at least two GluN1 subunits and at least a combination of one GluN2 and one GluN3 subunits (in vitro). Does not form functional homomeric channels. Found in a complex with GRIN1, GRIN2A or GRIN2B and PPP2CB. Probably interacts with PPP2CB. No complex with PPP2CB is detected when NMDARs are stimulated by NMDA. Interacts (via C-terminus) with GIT1, but not with GRIA1/GluA1, nor with synaptophysin/SYP; this interaction competes with GIT1 interaction with ARHGEF7/beta-PIX.</text>
</comment>
<evidence type="ECO:0000256" key="13">
    <source>
        <dbReference type="ARBA" id="ARBA00023157"/>
    </source>
</evidence>
<evidence type="ECO:0000256" key="9">
    <source>
        <dbReference type="ARBA" id="ARBA00023018"/>
    </source>
</evidence>
<dbReference type="Gene3D" id="3.40.50.2300">
    <property type="match status" value="2"/>
</dbReference>
<evidence type="ECO:0000256" key="26">
    <source>
        <dbReference type="PIRSR" id="PIRSR601508-3"/>
    </source>
</evidence>
<name>A0A8C6ZL75_NOTPE</name>
<keyword evidence="12 27" id="KW-0472">Membrane</keyword>
<dbReference type="Pfam" id="PF01094">
    <property type="entry name" value="ANF_receptor"/>
    <property type="match status" value="1"/>
</dbReference>
<keyword evidence="17 27" id="KW-1071">Ligand-gated ion channel</keyword>
<dbReference type="InterPro" id="IPR028082">
    <property type="entry name" value="Peripla_BP_I"/>
</dbReference>
<feature type="region of interest" description="Disordered" evidence="28">
    <location>
        <begin position="1"/>
        <end position="21"/>
    </location>
</feature>
<keyword evidence="6" id="KW-0106">Calcium</keyword>
<keyword evidence="7" id="KW-0460">Magnesium</keyword>
<comment type="function">
    <text evidence="27">Receptor for glutamate that functions as a ligand-gated ion channel in the central nervous system and plays an important role in excitatory synaptic transmission. L-glutamate acts as an excitatory neurotransmitter at many synapses in the central nervous system.</text>
</comment>
<evidence type="ECO:0000256" key="4">
    <source>
        <dbReference type="ARBA" id="ARBA00022692"/>
    </source>
</evidence>
<comment type="catalytic activity">
    <reaction evidence="21">
        <text>Ca(2+)(in) = Ca(2+)(out)</text>
        <dbReference type="Rhea" id="RHEA:29671"/>
        <dbReference type="ChEBI" id="CHEBI:29108"/>
    </reaction>
</comment>
<keyword evidence="8 27" id="KW-1133">Transmembrane helix</keyword>
<comment type="similarity">
    <text evidence="22">Belongs to the glutamate-gated ion channel (TC 1.A.10.1) family. NR3A/GRIN3A subfamily.</text>
</comment>
<feature type="site" description="Interaction with the cone snail toxin Con-ikot-ikot" evidence="25">
    <location>
        <position position="696"/>
    </location>
</feature>
<feature type="binding site" evidence="24">
    <location>
        <position position="734"/>
    </location>
    <ligand>
        <name>L-glutamate</name>
        <dbReference type="ChEBI" id="CHEBI:29985"/>
    </ligand>
</feature>
<dbReference type="PANTHER" id="PTHR18966">
    <property type="entry name" value="IONOTROPIC GLUTAMATE RECEPTOR"/>
    <property type="match status" value="1"/>
</dbReference>
<dbReference type="GO" id="GO:0004972">
    <property type="term" value="F:NMDA glutamate receptor activity"/>
    <property type="evidence" value="ECO:0007669"/>
    <property type="project" value="UniProtKB-ARBA"/>
</dbReference>
<keyword evidence="4 27" id="KW-0812">Transmembrane</keyword>
<evidence type="ECO:0000256" key="19">
    <source>
        <dbReference type="ARBA" id="ARBA00034105"/>
    </source>
</evidence>
<proteinExistence type="inferred from homology"/>
<evidence type="ECO:0000256" key="15">
    <source>
        <dbReference type="ARBA" id="ARBA00023180"/>
    </source>
</evidence>
<evidence type="ECO:0000256" key="17">
    <source>
        <dbReference type="ARBA" id="ARBA00023286"/>
    </source>
</evidence>
<evidence type="ECO:0000256" key="24">
    <source>
        <dbReference type="PIRSR" id="PIRSR601508-1"/>
    </source>
</evidence>
<evidence type="ECO:0000256" key="22">
    <source>
        <dbReference type="ARBA" id="ARBA00061439"/>
    </source>
</evidence>
<keyword evidence="11 27" id="KW-0406">Ion transport</keyword>
<evidence type="ECO:0000256" key="6">
    <source>
        <dbReference type="ARBA" id="ARBA00022837"/>
    </source>
</evidence>
<dbReference type="InterPro" id="IPR001508">
    <property type="entry name" value="Iono_Glu_rcpt_met"/>
</dbReference>
<organism evidence="31 32">
    <name type="scientific">Nothoprocta perdicaria</name>
    <name type="common">Chilean tinamou</name>
    <name type="synonym">Crypturus perdicarius</name>
    <dbReference type="NCBI Taxonomy" id="30464"/>
    <lineage>
        <taxon>Eukaryota</taxon>
        <taxon>Metazoa</taxon>
        <taxon>Chordata</taxon>
        <taxon>Craniata</taxon>
        <taxon>Vertebrata</taxon>
        <taxon>Euteleostomi</taxon>
        <taxon>Archelosauria</taxon>
        <taxon>Archosauria</taxon>
        <taxon>Dinosauria</taxon>
        <taxon>Saurischia</taxon>
        <taxon>Theropoda</taxon>
        <taxon>Coelurosauria</taxon>
        <taxon>Aves</taxon>
        <taxon>Palaeognathae</taxon>
        <taxon>Tinamiformes</taxon>
        <taxon>Tinamidae</taxon>
        <taxon>Nothoprocta</taxon>
    </lineage>
</organism>
<feature type="site" description="Crucial to convey clamshell closure to channel opening" evidence="25">
    <location>
        <position position="666"/>
    </location>
</feature>
<feature type="binding site" evidence="24">
    <location>
        <position position="690"/>
    </location>
    <ligand>
        <name>L-glutamate</name>
        <dbReference type="ChEBI" id="CHEBI:29985"/>
    </ligand>
</feature>
<evidence type="ECO:0000256" key="21">
    <source>
        <dbReference type="ARBA" id="ARBA00036634"/>
    </source>
</evidence>
<dbReference type="SUPFAM" id="SSF53822">
    <property type="entry name" value="Periplasmic binding protein-like I"/>
    <property type="match status" value="1"/>
</dbReference>
<sequence length="866" mass="96424">GREDPAAAAASRGEEPRGAARSCALGPALAAAAAQRRPATVRARPQLFSPPEPGRGVVMAIEAGLGDLPLLVCHTVVVQGVSAILAFPQSRGEMLELDFISTALRIPVISITNPPAPAGAPRNPLHLQMSLENSLSSDADVTFSILEMNNWYNFSLMLCQEEWNITDFLFLTQQSSKFHLGSIINITANLTSTSDLLNYLQLYLESIKETTSTIVMFGCDMEKTRKIFEITTKFGVMPPELHWILGDSQNVEELRTEGLPLGLIAHGKTTQSVFEHYVQDAMELVARAVATATMIQPELALIPSTMNCMDTDERNITSGQYLSKFLANTTFEGLSGRIKVKGSSIVSSENNFFIWNLQHDPVGNPMWTRLGSWQDGKIIMDYGIWPEQAQRHKNHMQHPTRLHLRVVTLIEHPFVFTRDVDDEGLCPAGQLCLDPMTNDSTVLDNLFETLQGGNDTVPIELKKCCYGYCIDLLEKLAEDMNFDFDLYIVGDGKYGAWKNSHWTGLVGDLLAGTAHMAVTSFSINTARSQVIDFTSPFFSTSLGILVRTRDTAAPIGAFMWPLHWTMWLGIFVALHITAVFLTLYEWKSPFGMTPKGRNRNKVFSFSSALNVCYAILFGRTAAIKPPKCWTGRFLMNLWAIFCLFCLSTYTANLAAVMVGEKIYEELSGIHDPKLHHPSQGFRFGTVRESSAEDYVRQSFPEMHEYMRRYNVPATPDGIANLKNDPEKLDAFIMDKALLDYEVSIDADCKLLTVGKPFAIEGYGIGLPPNSPLTSNISELISQYKSHGFMDVLHDKWYKVVPCGKRSFAVTEVGDKHRTEDAESLLKFLILPLSQQNNKLGSMSFFTEGLYYFSCTATANALSWMQN</sequence>
<protein>
    <recommendedName>
        <fullName evidence="27">Glutamate receptor</fullName>
    </recommendedName>
</protein>
<evidence type="ECO:0000256" key="5">
    <source>
        <dbReference type="ARBA" id="ARBA00022729"/>
    </source>
</evidence>
<feature type="domain" description="Ionotropic glutamate receptor C-terminal" evidence="29">
    <location>
        <begin position="439"/>
        <end position="799"/>
    </location>
</feature>
<dbReference type="Pfam" id="PF10613">
    <property type="entry name" value="Lig_chan-Glu_bd"/>
    <property type="match status" value="1"/>
</dbReference>
<dbReference type="InterPro" id="IPR015683">
    <property type="entry name" value="Ionotropic_Glu_rcpt"/>
</dbReference>
<evidence type="ECO:0000256" key="3">
    <source>
        <dbReference type="ARBA" id="ARBA00022475"/>
    </source>
</evidence>
<keyword evidence="32" id="KW-1185">Reference proteome</keyword>
<keyword evidence="5" id="KW-0732">Signal</keyword>
<dbReference type="SUPFAM" id="SSF53850">
    <property type="entry name" value="Periplasmic binding protein-like II"/>
    <property type="match status" value="1"/>
</dbReference>
<evidence type="ECO:0000256" key="27">
    <source>
        <dbReference type="RuleBase" id="RU367118"/>
    </source>
</evidence>
<evidence type="ECO:0000313" key="32">
    <source>
        <dbReference type="Proteomes" id="UP000694420"/>
    </source>
</evidence>
<feature type="binding site" evidence="24">
    <location>
        <position position="527"/>
    </location>
    <ligand>
        <name>L-glutamate</name>
        <dbReference type="ChEBI" id="CHEBI:29985"/>
    </ligand>
</feature>
<keyword evidence="16 27" id="KW-0628">Postsynaptic cell membrane</keyword>
<evidence type="ECO:0000256" key="20">
    <source>
        <dbReference type="ARBA" id="ARBA00036239"/>
    </source>
</evidence>
<evidence type="ECO:0000259" key="29">
    <source>
        <dbReference type="SMART" id="SM00079"/>
    </source>
</evidence>
<evidence type="ECO:0000256" key="1">
    <source>
        <dbReference type="ARBA" id="ARBA00004651"/>
    </source>
</evidence>
<feature type="transmembrane region" description="Helical" evidence="27">
    <location>
        <begin position="564"/>
        <end position="584"/>
    </location>
</feature>
<keyword evidence="3 27" id="KW-1003">Cell membrane</keyword>
<evidence type="ECO:0000256" key="8">
    <source>
        <dbReference type="ARBA" id="ARBA00022989"/>
    </source>
</evidence>
<dbReference type="Proteomes" id="UP000694420">
    <property type="component" value="Unplaced"/>
</dbReference>
<reference evidence="31" key="1">
    <citation type="submission" date="2025-08" db="UniProtKB">
        <authorList>
            <consortium name="Ensembl"/>
        </authorList>
    </citation>
    <scope>IDENTIFICATION</scope>
</reference>
<keyword evidence="9 27" id="KW-0770">Synapse</keyword>
<evidence type="ECO:0000256" key="11">
    <source>
        <dbReference type="ARBA" id="ARBA00023065"/>
    </source>
</evidence>
<dbReference type="AlphaFoldDB" id="A0A8C6ZL75"/>
<dbReference type="Pfam" id="PF00060">
    <property type="entry name" value="Lig_chan"/>
    <property type="match status" value="1"/>
</dbReference>
<evidence type="ECO:0000256" key="25">
    <source>
        <dbReference type="PIRSR" id="PIRSR601508-2"/>
    </source>
</evidence>
<evidence type="ECO:0000256" key="10">
    <source>
        <dbReference type="ARBA" id="ARBA00023054"/>
    </source>
</evidence>
<dbReference type="InterPro" id="IPR001828">
    <property type="entry name" value="ANF_lig-bd_rcpt"/>
</dbReference>
<keyword evidence="13 26" id="KW-1015">Disulfide bond</keyword>
<evidence type="ECO:0000313" key="31">
    <source>
        <dbReference type="Ensembl" id="ENSNPEP00000015103.1"/>
    </source>
</evidence>
<dbReference type="FunFam" id="3.40.50.2300:FF:000128">
    <property type="entry name" value="Glutamate ionotropic receptor NMDA type subunit 3A"/>
    <property type="match status" value="1"/>
</dbReference>
<dbReference type="FunFam" id="3.40.190.10:FF:000045">
    <property type="entry name" value="Putative glutamate receptor ionotropic NMDA 3A"/>
    <property type="match status" value="1"/>
</dbReference>
<keyword evidence="15" id="KW-0325">Glycoprotein</keyword>
<evidence type="ECO:0000256" key="14">
    <source>
        <dbReference type="ARBA" id="ARBA00023170"/>
    </source>
</evidence>
<evidence type="ECO:0000256" key="12">
    <source>
        <dbReference type="ARBA" id="ARBA00023136"/>
    </source>
</evidence>
<feature type="domain" description="Ionotropic glutamate receptor L-glutamate and glycine-binding" evidence="30">
    <location>
        <begin position="458"/>
        <end position="511"/>
    </location>
</feature>
<dbReference type="CDD" id="cd06377">
    <property type="entry name" value="PBP1_iGluR_NMDA_NR3"/>
    <property type="match status" value="1"/>
</dbReference>
<feature type="transmembrane region" description="Helical" evidence="27">
    <location>
        <begin position="605"/>
        <end position="623"/>
    </location>
</feature>
<dbReference type="InterPro" id="IPR001320">
    <property type="entry name" value="Iontro_rcpt_C"/>
</dbReference>
<dbReference type="FunFam" id="3.40.190.10:FF:000066">
    <property type="entry name" value="Glutamate receptor ionotropic, NMDA 3A"/>
    <property type="match status" value="1"/>
</dbReference>
<dbReference type="InterPro" id="IPR019594">
    <property type="entry name" value="Glu/Gly-bd"/>
</dbReference>
<comment type="catalytic activity">
    <reaction evidence="20">
        <text>Na(+)(in) = Na(+)(out)</text>
        <dbReference type="Rhea" id="RHEA:34963"/>
        <dbReference type="ChEBI" id="CHEBI:29101"/>
    </reaction>
</comment>
<evidence type="ECO:0000256" key="7">
    <source>
        <dbReference type="ARBA" id="ARBA00022842"/>
    </source>
</evidence>
<feature type="binding site" evidence="24">
    <location>
        <position position="522"/>
    </location>
    <ligand>
        <name>L-glutamate</name>
        <dbReference type="ChEBI" id="CHEBI:29985"/>
    </ligand>
</feature>
<evidence type="ECO:0000256" key="18">
    <source>
        <dbReference type="ARBA" id="ARBA00023303"/>
    </source>
</evidence>
<dbReference type="CDD" id="cd13720">
    <property type="entry name" value="PBP2_iGluR_NMDA_Nr3"/>
    <property type="match status" value="1"/>
</dbReference>
<feature type="transmembrane region" description="Helical" evidence="27">
    <location>
        <begin position="635"/>
        <end position="658"/>
    </location>
</feature>
<keyword evidence="14 27" id="KW-0675">Receptor</keyword>
<dbReference type="GO" id="GO:0045211">
    <property type="term" value="C:postsynaptic membrane"/>
    <property type="evidence" value="ECO:0007669"/>
    <property type="project" value="UniProtKB-SubCell"/>
</dbReference>
<keyword evidence="18 27" id="KW-0407">Ion channel</keyword>
<dbReference type="SMART" id="SM00918">
    <property type="entry name" value="Lig_chan-Glu_bd"/>
    <property type="match status" value="1"/>
</dbReference>
<evidence type="ECO:0000256" key="16">
    <source>
        <dbReference type="ARBA" id="ARBA00023257"/>
    </source>
</evidence>
<keyword evidence="2 27" id="KW-0813">Transport</keyword>
<dbReference type="GO" id="GO:0014069">
    <property type="term" value="C:postsynaptic density"/>
    <property type="evidence" value="ECO:0007669"/>
    <property type="project" value="UniProtKB-SubCell"/>
</dbReference>
<accession>A0A8C6ZL75</accession>
<keyword evidence="10" id="KW-0175">Coiled coil</keyword>
<evidence type="ECO:0000256" key="23">
    <source>
        <dbReference type="ARBA" id="ARBA00063528"/>
    </source>
</evidence>
<reference evidence="31" key="2">
    <citation type="submission" date="2025-09" db="UniProtKB">
        <authorList>
            <consortium name="Ensembl"/>
        </authorList>
    </citation>
    <scope>IDENTIFICATION</scope>
</reference>
<comment type="subcellular location">
    <subcellularLocation>
        <location evidence="1">Cell membrane</location>
        <topology evidence="1">Multi-pass membrane protein</topology>
    </subcellularLocation>
    <subcellularLocation>
        <location evidence="27">Postsynaptic cell membrane</location>
        <topology evidence="27">Multi-pass membrane protein</topology>
    </subcellularLocation>
    <subcellularLocation>
        <location evidence="19">Postsynaptic density</location>
    </subcellularLocation>
</comment>
<evidence type="ECO:0000259" key="30">
    <source>
        <dbReference type="SMART" id="SM00918"/>
    </source>
</evidence>
<evidence type="ECO:0000256" key="2">
    <source>
        <dbReference type="ARBA" id="ARBA00022448"/>
    </source>
</evidence>
<dbReference type="PRINTS" id="PR00177">
    <property type="entry name" value="NMDARECEPTOR"/>
</dbReference>